<sequence>MNDYQFSPSPSSTVLPKSSSFSFLAPVGRYAATFALTKNLAVAPPVRPTYCVVSKEAFISS</sequence>
<dbReference type="Proteomes" id="UP000276215">
    <property type="component" value="Unassembled WGS sequence"/>
</dbReference>
<organism evidence="1 2">
    <name type="scientific">Choiromyces venosus 120613-1</name>
    <dbReference type="NCBI Taxonomy" id="1336337"/>
    <lineage>
        <taxon>Eukaryota</taxon>
        <taxon>Fungi</taxon>
        <taxon>Dikarya</taxon>
        <taxon>Ascomycota</taxon>
        <taxon>Pezizomycotina</taxon>
        <taxon>Pezizomycetes</taxon>
        <taxon>Pezizales</taxon>
        <taxon>Tuberaceae</taxon>
        <taxon>Choiromyces</taxon>
    </lineage>
</organism>
<evidence type="ECO:0000313" key="1">
    <source>
        <dbReference type="EMBL" id="RPA93100.1"/>
    </source>
</evidence>
<dbReference type="AlphaFoldDB" id="A0A3N4J9G8"/>
<dbReference type="EMBL" id="ML120460">
    <property type="protein sequence ID" value="RPA93100.1"/>
    <property type="molecule type" value="Genomic_DNA"/>
</dbReference>
<gene>
    <name evidence="1" type="ORF">L873DRAFT_1816503</name>
</gene>
<reference evidence="1 2" key="1">
    <citation type="journal article" date="2018" name="Nat. Ecol. Evol.">
        <title>Pezizomycetes genomes reveal the molecular basis of ectomycorrhizal truffle lifestyle.</title>
        <authorList>
            <person name="Murat C."/>
            <person name="Payen T."/>
            <person name="Noel B."/>
            <person name="Kuo A."/>
            <person name="Morin E."/>
            <person name="Chen J."/>
            <person name="Kohler A."/>
            <person name="Krizsan K."/>
            <person name="Balestrini R."/>
            <person name="Da Silva C."/>
            <person name="Montanini B."/>
            <person name="Hainaut M."/>
            <person name="Levati E."/>
            <person name="Barry K.W."/>
            <person name="Belfiori B."/>
            <person name="Cichocki N."/>
            <person name="Clum A."/>
            <person name="Dockter R.B."/>
            <person name="Fauchery L."/>
            <person name="Guy J."/>
            <person name="Iotti M."/>
            <person name="Le Tacon F."/>
            <person name="Lindquist E.A."/>
            <person name="Lipzen A."/>
            <person name="Malagnac F."/>
            <person name="Mello A."/>
            <person name="Molinier V."/>
            <person name="Miyauchi S."/>
            <person name="Poulain J."/>
            <person name="Riccioni C."/>
            <person name="Rubini A."/>
            <person name="Sitrit Y."/>
            <person name="Splivallo R."/>
            <person name="Traeger S."/>
            <person name="Wang M."/>
            <person name="Zifcakova L."/>
            <person name="Wipf D."/>
            <person name="Zambonelli A."/>
            <person name="Paolocci F."/>
            <person name="Nowrousian M."/>
            <person name="Ottonello S."/>
            <person name="Baldrian P."/>
            <person name="Spatafora J.W."/>
            <person name="Henrissat B."/>
            <person name="Nagy L.G."/>
            <person name="Aury J.M."/>
            <person name="Wincker P."/>
            <person name="Grigoriev I.V."/>
            <person name="Bonfante P."/>
            <person name="Martin F.M."/>
        </authorList>
    </citation>
    <scope>NUCLEOTIDE SEQUENCE [LARGE SCALE GENOMIC DNA]</scope>
    <source>
        <strain evidence="1 2">120613-1</strain>
    </source>
</reference>
<protein>
    <submittedName>
        <fullName evidence="1">Uncharacterized protein</fullName>
    </submittedName>
</protein>
<accession>A0A3N4J9G8</accession>
<proteinExistence type="predicted"/>
<evidence type="ECO:0000313" key="2">
    <source>
        <dbReference type="Proteomes" id="UP000276215"/>
    </source>
</evidence>
<keyword evidence="2" id="KW-1185">Reference proteome</keyword>
<name>A0A3N4J9G8_9PEZI</name>